<evidence type="ECO:0000256" key="4">
    <source>
        <dbReference type="ARBA" id="ARBA00016175"/>
    </source>
</evidence>
<dbReference type="PANTHER" id="PTHR14865:SF2">
    <property type="entry name" value="CST COMPLEX SUBUNIT CTC1"/>
    <property type="match status" value="1"/>
</dbReference>
<protein>
    <recommendedName>
        <fullName evidence="4">CST complex subunit CTC1</fullName>
    </recommendedName>
</protein>
<proteinExistence type="inferred from homology"/>
<dbReference type="GO" id="GO:0010833">
    <property type="term" value="P:telomere maintenance via telomere lengthening"/>
    <property type="evidence" value="ECO:0007669"/>
    <property type="project" value="TreeGrafter"/>
</dbReference>
<dbReference type="EMBL" id="DAKRPA010000047">
    <property type="protein sequence ID" value="DBA01492.1"/>
    <property type="molecule type" value="Genomic_DNA"/>
</dbReference>
<evidence type="ECO:0000256" key="2">
    <source>
        <dbReference type="ARBA" id="ARBA00004574"/>
    </source>
</evidence>
<dbReference type="PANTHER" id="PTHR14865">
    <property type="entry name" value="CST COMPLEX SUBUNIT CTC1"/>
    <property type="match status" value="1"/>
</dbReference>
<evidence type="ECO:0000313" key="10">
    <source>
        <dbReference type="Proteomes" id="UP001146120"/>
    </source>
</evidence>
<keyword evidence="8" id="KW-0539">Nucleus</keyword>
<keyword evidence="7" id="KW-0238">DNA-binding</keyword>
<dbReference type="GO" id="GO:0003697">
    <property type="term" value="F:single-stranded DNA binding"/>
    <property type="evidence" value="ECO:0007669"/>
    <property type="project" value="TreeGrafter"/>
</dbReference>
<dbReference type="GO" id="GO:0042162">
    <property type="term" value="F:telomeric DNA binding"/>
    <property type="evidence" value="ECO:0007669"/>
    <property type="project" value="TreeGrafter"/>
</dbReference>
<name>A0AAV2Z492_9STRA</name>
<evidence type="ECO:0000313" key="9">
    <source>
        <dbReference type="EMBL" id="DBA01492.1"/>
    </source>
</evidence>
<comment type="subcellular location">
    <subcellularLocation>
        <location evidence="2">Chromosome</location>
        <location evidence="2">Telomere</location>
    </subcellularLocation>
    <subcellularLocation>
        <location evidence="1">Nucleus</location>
    </subcellularLocation>
</comment>
<evidence type="ECO:0000256" key="3">
    <source>
        <dbReference type="ARBA" id="ARBA00006332"/>
    </source>
</evidence>
<evidence type="ECO:0000256" key="7">
    <source>
        <dbReference type="ARBA" id="ARBA00023125"/>
    </source>
</evidence>
<sequence>MPMYRATSTADELHILALWRFLELVLHTDPRELACVWGINTTAVTQHVGDADEATACKKPRDDVANWQPAAFTSSRVWLTGWLRAAPEATHQLCLSDARASVPVRMFDPQPTQLDQLVLVKAWTYIAHCSSDRREPSAVMEVSDVCILVHPETTANITARETLTLLQTHCAAHDPPVYSRTHSWNAVLHASHAVAALNDDGKTKKRRVHAVFGRISAVSPISLQKEAVNSHFFVEVEHLMAASDAVACVASVNVMFAGESQLRWHSFCCPGKVVAITDLVKIYSQDCKTFLLQTTTSATPEKSGAAQHSRVLMWPDECILDIKPGISSHPTDVGLVTVQGKVRGLIWDGYLELNGEPSTLVCCFHRMSMLRQLRVGAIVRVCNAHVLQANPCQQRVVLALCHRSSMQLVAHGEPSAPFLVDSLRRSVHLSLRKWSALGDISTQSQAVSTWFLSLFQALSAQFHFDKENEEGAIGQWLTLPGVGRREACVKIGAALGLGVLEIDQRRRAATLGHQFLLSHSADVNECPSVAVSSSLSKLLLEKCFVTIKELKEHGARVLGMSMDSTTTTTTTTSAARSSVTINATDLNGCILLGFLDGNAWSGDFQLCDRTGSLPLLVRSTKNERSVSQPQSRFVVLTCFQLVVQRVDSDGANDPVKPHVVCAIQCSLDGITFLADLVGKNPEDSTSQLCSMGSLSLLVTHVDPIRQPRTSPLVMWPKPLYRHVRGVLLDADGNCEDVPSGCAVELLLPSSCVHGCVVPFGCYRVDGVTFEPMARPIPSHRESAASANIPDTTLSLCLDSLRQQLESFETQISGARPLLVAVAGPTVSVTPIRMQREPPLGLMCEQHAVCQRPPLQPQSNLLRIEDISDDQSHTWNEPSESSYASADVSVPTARYAWFSVLEAAARRKQRRASRIRSLYIHNISLTQANGDGTPTQLQQSLHQARFVTLVGMVVDVQVSRVPVKALSSTVDDLRPIKRGREDNGANAEATTATTLLLRCSLRDVHAADTAVVHVNATAFGLLAPFLVRGAVVRVNNLQHFVARSTYKVYLNWCNVSSVQVLARPVPAPLSTEALYATMTVSLLHQLYEPRVVDRAVHKWHVRVVHLNYVVLKRKCARCHQALTLERRSRWTHATNQNNQWEPSAGNATTSTGSGRRCWHLAPIAVNDEAFDAKTYLSTALRCIVDDGSAQAEVFFENDVAWALLHCSAAQRQRYDALLRTSVAQLSYFATRTASAAPQFFRPTRSADEQEYYENEFRGFVRACIDRLRPLQLVGHRIWTHKATKNEASATPTAVLSLGADIHITTKSLPMVQLEARDVQELHPKQSARQLLVHLIARASC</sequence>
<keyword evidence="10" id="KW-1185">Reference proteome</keyword>
<evidence type="ECO:0000256" key="5">
    <source>
        <dbReference type="ARBA" id="ARBA00022454"/>
    </source>
</evidence>
<evidence type="ECO:0000256" key="6">
    <source>
        <dbReference type="ARBA" id="ARBA00022895"/>
    </source>
</evidence>
<accession>A0AAV2Z492</accession>
<comment type="similarity">
    <text evidence="3">Belongs to the CTC1 family.</text>
</comment>
<evidence type="ECO:0000256" key="1">
    <source>
        <dbReference type="ARBA" id="ARBA00004123"/>
    </source>
</evidence>
<organism evidence="9 10">
    <name type="scientific">Lagenidium giganteum</name>
    <dbReference type="NCBI Taxonomy" id="4803"/>
    <lineage>
        <taxon>Eukaryota</taxon>
        <taxon>Sar</taxon>
        <taxon>Stramenopiles</taxon>
        <taxon>Oomycota</taxon>
        <taxon>Peronosporomycetes</taxon>
        <taxon>Pythiales</taxon>
        <taxon>Pythiaceae</taxon>
    </lineage>
</organism>
<reference evidence="9" key="1">
    <citation type="submission" date="2022-11" db="EMBL/GenBank/DDBJ databases">
        <authorList>
            <person name="Morgan W.R."/>
            <person name="Tartar A."/>
        </authorList>
    </citation>
    <scope>NUCLEOTIDE SEQUENCE</scope>
    <source>
        <strain evidence="9">ARSEF 373</strain>
    </source>
</reference>
<dbReference type="Proteomes" id="UP001146120">
    <property type="component" value="Unassembled WGS sequence"/>
</dbReference>
<keyword evidence="6" id="KW-0779">Telomere</keyword>
<dbReference type="GO" id="GO:0045740">
    <property type="term" value="P:positive regulation of DNA replication"/>
    <property type="evidence" value="ECO:0007669"/>
    <property type="project" value="TreeGrafter"/>
</dbReference>
<reference evidence="9" key="2">
    <citation type="journal article" date="2023" name="Microbiol Resour">
        <title>Decontamination and Annotation of the Draft Genome Sequence of the Oomycete Lagenidium giganteum ARSEF 373.</title>
        <authorList>
            <person name="Morgan W.R."/>
            <person name="Tartar A."/>
        </authorList>
    </citation>
    <scope>NUCLEOTIDE SEQUENCE</scope>
    <source>
        <strain evidence="9">ARSEF 373</strain>
    </source>
</reference>
<evidence type="ECO:0000256" key="8">
    <source>
        <dbReference type="ARBA" id="ARBA00023242"/>
    </source>
</evidence>
<dbReference type="GO" id="GO:1990879">
    <property type="term" value="C:CST complex"/>
    <property type="evidence" value="ECO:0007669"/>
    <property type="project" value="TreeGrafter"/>
</dbReference>
<dbReference type="InterPro" id="IPR042617">
    <property type="entry name" value="CTC1-like"/>
</dbReference>
<gene>
    <name evidence="9" type="ORF">N0F65_005611</name>
</gene>
<comment type="caution">
    <text evidence="9">The sequence shown here is derived from an EMBL/GenBank/DDBJ whole genome shotgun (WGS) entry which is preliminary data.</text>
</comment>
<keyword evidence="5" id="KW-0158">Chromosome</keyword>